<proteinExistence type="predicted"/>
<dbReference type="Proteomes" id="UP000195221">
    <property type="component" value="Unassembled WGS sequence"/>
</dbReference>
<protein>
    <submittedName>
        <fullName evidence="1">Uncharacterized protein</fullName>
    </submittedName>
</protein>
<sequence>MHSIVEKRSTVSVLPETTVRYAQICDINIPLMRTADQRVAANG</sequence>
<gene>
    <name evidence="1" type="ORF">PAMC26577_17615</name>
</gene>
<name>A0A242MRU3_CABSO</name>
<comment type="caution">
    <text evidence="1">The sequence shown here is derived from an EMBL/GenBank/DDBJ whole genome shotgun (WGS) entry which is preliminary data.</text>
</comment>
<evidence type="ECO:0000313" key="1">
    <source>
        <dbReference type="EMBL" id="OTP73904.1"/>
    </source>
</evidence>
<dbReference type="AlphaFoldDB" id="A0A242MRU3"/>
<evidence type="ECO:0000313" key="2">
    <source>
        <dbReference type="Proteomes" id="UP000195221"/>
    </source>
</evidence>
<reference evidence="1 2" key="1">
    <citation type="submission" date="2017-03" db="EMBL/GenBank/DDBJ databases">
        <title>Genome analysis of strain PAMC 26577.</title>
        <authorList>
            <person name="Oh H.-M."/>
            <person name="Yang J.-A."/>
        </authorList>
    </citation>
    <scope>NUCLEOTIDE SEQUENCE [LARGE SCALE GENOMIC DNA]</scope>
    <source>
        <strain evidence="1 2">PAMC 26577</strain>
    </source>
</reference>
<organism evidence="1 2">
    <name type="scientific">Caballeronia sordidicola</name>
    <name type="common">Burkholderia sordidicola</name>
    <dbReference type="NCBI Taxonomy" id="196367"/>
    <lineage>
        <taxon>Bacteria</taxon>
        <taxon>Pseudomonadati</taxon>
        <taxon>Pseudomonadota</taxon>
        <taxon>Betaproteobacteria</taxon>
        <taxon>Burkholderiales</taxon>
        <taxon>Burkholderiaceae</taxon>
        <taxon>Caballeronia</taxon>
    </lineage>
</organism>
<accession>A0A242MRU3</accession>
<dbReference type="EMBL" id="NBTZ01000074">
    <property type="protein sequence ID" value="OTP73904.1"/>
    <property type="molecule type" value="Genomic_DNA"/>
</dbReference>